<keyword evidence="1" id="KW-0443">Lipid metabolism</keyword>
<dbReference type="PANTHER" id="PTHR46394:SF1">
    <property type="entry name" value="PNPLA DOMAIN-CONTAINING PROTEIN"/>
    <property type="match status" value="1"/>
</dbReference>
<dbReference type="InterPro" id="IPR016035">
    <property type="entry name" value="Acyl_Trfase/lysoPLipase"/>
</dbReference>
<dbReference type="AlphaFoldDB" id="A0A6C0JJ44"/>
<dbReference type="PANTHER" id="PTHR46394">
    <property type="entry name" value="ANNEXIN"/>
    <property type="match status" value="1"/>
</dbReference>
<organism evidence="4">
    <name type="scientific">viral metagenome</name>
    <dbReference type="NCBI Taxonomy" id="1070528"/>
    <lineage>
        <taxon>unclassified sequences</taxon>
        <taxon>metagenomes</taxon>
        <taxon>organismal metagenomes</taxon>
    </lineage>
</organism>
<proteinExistence type="predicted"/>
<keyword evidence="2" id="KW-0812">Transmembrane</keyword>
<dbReference type="GO" id="GO:0006629">
    <property type="term" value="P:lipid metabolic process"/>
    <property type="evidence" value="ECO:0007669"/>
    <property type="project" value="UniProtKB-KW"/>
</dbReference>
<evidence type="ECO:0000259" key="3">
    <source>
        <dbReference type="PROSITE" id="PS51635"/>
    </source>
</evidence>
<dbReference type="EMBL" id="MN740404">
    <property type="protein sequence ID" value="QHU04816.1"/>
    <property type="molecule type" value="Genomic_DNA"/>
</dbReference>
<dbReference type="SUPFAM" id="SSF52151">
    <property type="entry name" value="FabD/lysophospholipase-like"/>
    <property type="match status" value="1"/>
</dbReference>
<dbReference type="Pfam" id="PF01734">
    <property type="entry name" value="Patatin"/>
    <property type="match status" value="1"/>
</dbReference>
<dbReference type="Gene3D" id="3.40.1090.10">
    <property type="entry name" value="Cytosolic phospholipase A2 catalytic domain"/>
    <property type="match status" value="2"/>
</dbReference>
<reference evidence="4" key="1">
    <citation type="journal article" date="2020" name="Nature">
        <title>Giant virus diversity and host interactions through global metagenomics.</title>
        <authorList>
            <person name="Schulz F."/>
            <person name="Roux S."/>
            <person name="Paez-Espino D."/>
            <person name="Jungbluth S."/>
            <person name="Walsh D.A."/>
            <person name="Denef V.J."/>
            <person name="McMahon K.D."/>
            <person name="Konstantinidis K.T."/>
            <person name="Eloe-Fadrosh E.A."/>
            <person name="Kyrpides N.C."/>
            <person name="Woyke T."/>
        </authorList>
    </citation>
    <scope>NUCLEOTIDE SEQUENCE</scope>
    <source>
        <strain evidence="4">GVMAG-M-3300027708-5</strain>
    </source>
</reference>
<sequence length="300" mass="34135">MSEKQCNVKLDPSVKSGETKIRHLVISGGAISGLTFYGTLQKLHKQNYWKIENIQTIYGTSVGSFIAVIIALGYEWSEIDNYFIKRPWQHIFKIDTYSMIDSLINKMGIYNNKIFEDALYPLFAGKDIPIGITLKEFYELNGIEIHIFTTELNSFTLTDMSYKTHGDWRVIDVIYCSCCLPVIFMPFLREARAYGDGGFLSNYPLIQCIENGADASEILGVYRIYSEGMGTLSKESNIFDYLMVIFNQTIEKIVIYPKLLSIGIECALEATPMTIGSLHDIISNHEERKRIIDMGANFEV</sequence>
<evidence type="ECO:0000256" key="1">
    <source>
        <dbReference type="ARBA" id="ARBA00023098"/>
    </source>
</evidence>
<dbReference type="InterPro" id="IPR002641">
    <property type="entry name" value="PNPLA_dom"/>
</dbReference>
<dbReference type="InterPro" id="IPR052580">
    <property type="entry name" value="Lipid_Hydrolase"/>
</dbReference>
<keyword evidence="2" id="KW-1133">Transmembrane helix</keyword>
<accession>A0A6C0JJ44</accession>
<feature type="domain" description="PNPLA" evidence="3">
    <location>
        <begin position="24"/>
        <end position="209"/>
    </location>
</feature>
<keyword evidence="2" id="KW-0472">Membrane</keyword>
<evidence type="ECO:0000313" key="4">
    <source>
        <dbReference type="EMBL" id="QHU04816.1"/>
    </source>
</evidence>
<name>A0A6C0JJ44_9ZZZZ</name>
<protein>
    <recommendedName>
        <fullName evidence="3">PNPLA domain-containing protein</fullName>
    </recommendedName>
</protein>
<evidence type="ECO:0000256" key="2">
    <source>
        <dbReference type="SAM" id="Phobius"/>
    </source>
</evidence>
<feature type="transmembrane region" description="Helical" evidence="2">
    <location>
        <begin position="21"/>
        <end position="37"/>
    </location>
</feature>
<feature type="transmembrane region" description="Helical" evidence="2">
    <location>
        <begin position="57"/>
        <end position="76"/>
    </location>
</feature>
<dbReference type="PROSITE" id="PS51635">
    <property type="entry name" value="PNPLA"/>
    <property type="match status" value="1"/>
</dbReference>